<reference evidence="1 2" key="1">
    <citation type="submission" date="2016-10" db="EMBL/GenBank/DDBJ databases">
        <title>Genome sequence of Streptomyces gilvigriseus MUSC 26.</title>
        <authorList>
            <person name="Lee L.-H."/>
            <person name="Ser H.-L."/>
        </authorList>
    </citation>
    <scope>NUCLEOTIDE SEQUENCE [LARGE SCALE GENOMIC DNA]</scope>
    <source>
        <strain evidence="1 2">MUSC 26</strain>
    </source>
</reference>
<comment type="caution">
    <text evidence="1">The sequence shown here is derived from an EMBL/GenBank/DDBJ whole genome shotgun (WGS) entry which is preliminary data.</text>
</comment>
<name>A0A1J7C2J1_9ACTN</name>
<sequence length="62" mass="6766">MSNENCPDVFEMADGNFAVIGREATGPLRGHLPSDAKLGPNERIVVVDRQVLLQAAMDMPRD</sequence>
<evidence type="ECO:0000313" key="2">
    <source>
        <dbReference type="Proteomes" id="UP000243342"/>
    </source>
</evidence>
<accession>A0A1J7C2J1</accession>
<dbReference type="Proteomes" id="UP000243342">
    <property type="component" value="Unassembled WGS sequence"/>
</dbReference>
<dbReference type="EMBL" id="MLCF01000130">
    <property type="protein sequence ID" value="OIV35788.1"/>
    <property type="molecule type" value="Genomic_DNA"/>
</dbReference>
<dbReference type="AlphaFoldDB" id="A0A1J7C2J1"/>
<keyword evidence="2" id="KW-1185">Reference proteome</keyword>
<evidence type="ECO:0000313" key="1">
    <source>
        <dbReference type="EMBL" id="OIV35788.1"/>
    </source>
</evidence>
<protein>
    <submittedName>
        <fullName evidence="1">Uncharacterized protein</fullName>
    </submittedName>
</protein>
<gene>
    <name evidence="1" type="ORF">BIV57_19770</name>
</gene>
<proteinExistence type="predicted"/>
<organism evidence="1 2">
    <name type="scientific">Mangrovactinospora gilvigrisea</name>
    <dbReference type="NCBI Taxonomy" id="1428644"/>
    <lineage>
        <taxon>Bacteria</taxon>
        <taxon>Bacillati</taxon>
        <taxon>Actinomycetota</taxon>
        <taxon>Actinomycetes</taxon>
        <taxon>Kitasatosporales</taxon>
        <taxon>Streptomycetaceae</taxon>
        <taxon>Mangrovactinospora</taxon>
    </lineage>
</organism>